<dbReference type="AlphaFoldDB" id="K9UN58"/>
<dbReference type="Pfam" id="PF14249">
    <property type="entry name" value="Tocopherol_cycl"/>
    <property type="match status" value="1"/>
</dbReference>
<name>K9UN58_CHAP6</name>
<dbReference type="STRING" id="1173020.Cha6605_5219"/>
<dbReference type="HOGENOM" id="CLU_048962_0_0_3"/>
<keyword evidence="2" id="KW-1185">Reference proteome</keyword>
<accession>K9UN58</accession>
<dbReference type="InterPro" id="IPR025893">
    <property type="entry name" value="Tocopherol_cyclase"/>
</dbReference>
<evidence type="ECO:0008006" key="3">
    <source>
        <dbReference type="Google" id="ProtNLM"/>
    </source>
</evidence>
<reference evidence="1 2" key="1">
    <citation type="submission" date="2012-05" db="EMBL/GenBank/DDBJ databases">
        <title>Finished chromosome of genome of Chamaesiphon sp. PCC 6605.</title>
        <authorList>
            <consortium name="US DOE Joint Genome Institute"/>
            <person name="Gugger M."/>
            <person name="Coursin T."/>
            <person name="Rippka R."/>
            <person name="Tandeau De Marsac N."/>
            <person name="Huntemann M."/>
            <person name="Wei C.-L."/>
            <person name="Han J."/>
            <person name="Detter J.C."/>
            <person name="Han C."/>
            <person name="Tapia R."/>
            <person name="Chen A."/>
            <person name="Kyrpides N."/>
            <person name="Mavromatis K."/>
            <person name="Markowitz V."/>
            <person name="Szeto E."/>
            <person name="Ivanova N."/>
            <person name="Pagani I."/>
            <person name="Pati A."/>
            <person name="Goodwin L."/>
            <person name="Nordberg H.P."/>
            <person name="Cantor M.N."/>
            <person name="Hua S.X."/>
            <person name="Woyke T."/>
            <person name="Kerfeld C.A."/>
        </authorList>
    </citation>
    <scope>NUCLEOTIDE SEQUENCE [LARGE SCALE GENOMIC DNA]</scope>
    <source>
        <strain evidence="2">ATCC 27169 / PCC 6605</strain>
    </source>
</reference>
<organism evidence="1 2">
    <name type="scientific">Chamaesiphon minutus (strain ATCC 27169 / PCC 6605)</name>
    <dbReference type="NCBI Taxonomy" id="1173020"/>
    <lineage>
        <taxon>Bacteria</taxon>
        <taxon>Bacillati</taxon>
        <taxon>Cyanobacteriota</taxon>
        <taxon>Cyanophyceae</taxon>
        <taxon>Gomontiellales</taxon>
        <taxon>Chamaesiphonaceae</taxon>
        <taxon>Chamaesiphon</taxon>
    </lineage>
</organism>
<dbReference type="RefSeq" id="WP_015162192.1">
    <property type="nucleotide sequence ID" value="NC_019697.1"/>
</dbReference>
<dbReference type="eggNOG" id="ENOG502Z7HP">
    <property type="taxonomic scope" value="Bacteria"/>
</dbReference>
<dbReference type="GO" id="GO:0009976">
    <property type="term" value="F:tocopherol cyclase activity"/>
    <property type="evidence" value="ECO:0007669"/>
    <property type="project" value="InterPro"/>
</dbReference>
<evidence type="ECO:0000313" key="2">
    <source>
        <dbReference type="Proteomes" id="UP000010366"/>
    </source>
</evidence>
<dbReference type="KEGG" id="cmp:Cha6605_5219"/>
<protein>
    <recommendedName>
        <fullName evidence="3">Tocopherol cyclase</fullName>
    </recommendedName>
</protein>
<dbReference type="PANTHER" id="PTHR35309:SF4">
    <property type="entry name" value="TOCOPHEROL CYCLASE"/>
    <property type="match status" value="1"/>
</dbReference>
<evidence type="ECO:0000313" key="1">
    <source>
        <dbReference type="EMBL" id="AFY96108.1"/>
    </source>
</evidence>
<dbReference type="EMBL" id="CP003600">
    <property type="protein sequence ID" value="AFY96108.1"/>
    <property type="molecule type" value="Genomic_DNA"/>
</dbReference>
<proteinExistence type="predicted"/>
<gene>
    <name evidence="1" type="ORF">Cha6605_5219</name>
</gene>
<dbReference type="PATRIC" id="fig|1173020.3.peg.5987"/>
<dbReference type="PANTHER" id="PTHR35309">
    <property type="match status" value="1"/>
</dbReference>
<dbReference type="Proteomes" id="UP000010366">
    <property type="component" value="Chromosome"/>
</dbReference>
<sequence>MVKFNYQPSTINHQLSTINHQLSTINSQLSTPNYQLSTPNYQLPTINSQLSTINYQLSTINYQLLIMKVPHNGYHWNGVDPDFFEGWYFRLTLPKIRESFAFMYSIEDPLGKSERSGGAAQMLGIDERHLMCSFPDPGKFWAAKDELALGHWGKSNNLDIQPQLLSVAEFDRHITEGYQVTATLHQGALPLQDCRWCYHTVPVYGWGQPQQPQQATAGLLSYISIFEPGWQILMAHGLATGWIEWQGKRYDFTNTPAYSEKNWGRSFPQKWFWVNCNSFDETVGLAITAGGGRRKVLWTTEEVGMIGIHYRDKFYEFVPWNSQMSWQIQPWGAWKIQASNSEFQVELIGTTDLSGTMVNTPTEQGLVMCCRDTLKGLLSIDLRTLNGDRIIEANSHNAGLEVGGAGWDQAWAK</sequence>